<accession>A0A0C3RUU3</accession>
<evidence type="ECO:0000256" key="3">
    <source>
        <dbReference type="ARBA" id="ARBA00012111"/>
    </source>
</evidence>
<keyword evidence="9" id="KW-0539">Nucleus</keyword>
<dbReference type="PANTHER" id="PTHR10625:SF5">
    <property type="entry name" value="HISTONE DEACETYLASE"/>
    <property type="match status" value="1"/>
</dbReference>
<comment type="subcellular location">
    <subcellularLocation>
        <location evidence="1">Nucleus</location>
    </subcellularLocation>
</comment>
<dbReference type="InterPro" id="IPR023801">
    <property type="entry name" value="His_deacetylse_dom"/>
</dbReference>
<protein>
    <recommendedName>
        <fullName evidence="3">histone deacetylase</fullName>
        <ecNumber evidence="3">3.5.1.98</ecNumber>
    </recommendedName>
</protein>
<name>A0A0C3RUU3_PHLG1</name>
<dbReference type="EC" id="3.5.1.98" evidence="3"/>
<evidence type="ECO:0000256" key="7">
    <source>
        <dbReference type="ARBA" id="ARBA00023015"/>
    </source>
</evidence>
<feature type="region of interest" description="Disordered" evidence="10">
    <location>
        <begin position="1"/>
        <end position="47"/>
    </location>
</feature>
<evidence type="ECO:0000256" key="4">
    <source>
        <dbReference type="ARBA" id="ARBA00022491"/>
    </source>
</evidence>
<dbReference type="SUPFAM" id="SSF52768">
    <property type="entry name" value="Arginase/deacetylase"/>
    <property type="match status" value="1"/>
</dbReference>
<keyword evidence="7" id="KW-0805">Transcription regulation</keyword>
<dbReference type="Pfam" id="PF00850">
    <property type="entry name" value="Hist_deacetyl"/>
    <property type="match status" value="2"/>
</dbReference>
<evidence type="ECO:0000259" key="12">
    <source>
        <dbReference type="Pfam" id="PF09757"/>
    </source>
</evidence>
<proteinExistence type="inferred from homology"/>
<evidence type="ECO:0000256" key="8">
    <source>
        <dbReference type="ARBA" id="ARBA00023163"/>
    </source>
</evidence>
<gene>
    <name evidence="13" type="ORF">PHLGIDRAFT_120341</name>
</gene>
<organism evidence="13 14">
    <name type="scientific">Phlebiopsis gigantea (strain 11061_1 CR5-6)</name>
    <name type="common">White-rot fungus</name>
    <name type="synonym">Peniophora gigantea</name>
    <dbReference type="NCBI Taxonomy" id="745531"/>
    <lineage>
        <taxon>Eukaryota</taxon>
        <taxon>Fungi</taxon>
        <taxon>Dikarya</taxon>
        <taxon>Basidiomycota</taxon>
        <taxon>Agaricomycotina</taxon>
        <taxon>Agaricomycetes</taxon>
        <taxon>Polyporales</taxon>
        <taxon>Phanerochaetaceae</taxon>
        <taxon>Phlebiopsis</taxon>
    </lineage>
</organism>
<feature type="domain" description="Histone deacetylase" evidence="11">
    <location>
        <begin position="237"/>
        <end position="378"/>
    </location>
</feature>
<keyword evidence="6" id="KW-0156">Chromatin regulator</keyword>
<dbReference type="Pfam" id="PF09757">
    <property type="entry name" value="Arb2-like"/>
    <property type="match status" value="1"/>
</dbReference>
<keyword evidence="14" id="KW-1185">Reference proteome</keyword>
<dbReference type="InterPro" id="IPR023696">
    <property type="entry name" value="Ureohydrolase_dom_sf"/>
</dbReference>
<evidence type="ECO:0000256" key="5">
    <source>
        <dbReference type="ARBA" id="ARBA00022801"/>
    </source>
</evidence>
<dbReference type="InterPro" id="IPR019154">
    <property type="entry name" value="Arb2-like_domain"/>
</dbReference>
<sequence length="692" mass="76923">MASSDDAQMDVDRPSARPSPSTSRRRITNTSERRASSLPPKPPQLHDAHVGYVYDSRMMTHTCISGHPEQPDRIRRIYEAFQHAGLVAQMRALPIRPAARDEVLLVHSETLWDKVMAIGDMSTQDIVDSEAYYQDLSLYVSPSTPEAARLSCGGVIEATLAVAKGTVKRSFAIVRPPGHHSEPDEHMGFCFFNNVSVAVKVTQQLTSIKKVLILDWYASSLPPLLVLTVWTPPGTFTMRAFYDDPSVLYISLHRYDNGTYYPNGPFGSMISCGDGPGLGYSVNIPWPGKGMGDADYIHAFQSIVMPIAMEFAPELVIISAGFDAAKGDDLGECEVTPAGYAHMTHMLSGLANGKLVVALEGGYCLDAISTSATAVARVVLGEAPPELPPMTASEVATETVWQVAMQQSKYWKSVVPKTCEPRDEIQDMTFSIPELLKAHRQDYLFKQFNMLQIPFVNKEMTDRFYSQVTCTPDIMENDTLVVFVHEFGNLRVELESALLCNLHEEHSYMVDFSKQLIERVTSSGYALLDVNLYPKPVTMTGPRSRNREIKDWSHDVMVYLWDNYIQLTDARKIALIGHGPGCAAIMSLLQNRAISSMRSVRAVVQVVGSYNVPAAPRDIPELSHWYAYHSMVVVPDGHRFLTGTKILQRHGKIVVSEESKPILLITKHLTQICNFIDKRLLRDKSEAPTNGA</sequence>
<evidence type="ECO:0000256" key="6">
    <source>
        <dbReference type="ARBA" id="ARBA00022853"/>
    </source>
</evidence>
<evidence type="ECO:0000256" key="10">
    <source>
        <dbReference type="SAM" id="MobiDB-lite"/>
    </source>
</evidence>
<dbReference type="Proteomes" id="UP000053257">
    <property type="component" value="Unassembled WGS sequence"/>
</dbReference>
<dbReference type="STRING" id="745531.A0A0C3RUU3"/>
<dbReference type="PANTHER" id="PTHR10625">
    <property type="entry name" value="HISTONE DEACETYLASE HDAC1-RELATED"/>
    <property type="match status" value="1"/>
</dbReference>
<dbReference type="PRINTS" id="PR01270">
    <property type="entry name" value="HDASUPER"/>
</dbReference>
<evidence type="ECO:0000256" key="9">
    <source>
        <dbReference type="ARBA" id="ARBA00023242"/>
    </source>
</evidence>
<dbReference type="OrthoDB" id="424012at2759"/>
<keyword evidence="8" id="KW-0804">Transcription</keyword>
<keyword evidence="5" id="KW-0378">Hydrolase</keyword>
<evidence type="ECO:0000313" key="14">
    <source>
        <dbReference type="Proteomes" id="UP000053257"/>
    </source>
</evidence>
<dbReference type="GO" id="GO:0040029">
    <property type="term" value="P:epigenetic regulation of gene expression"/>
    <property type="evidence" value="ECO:0007669"/>
    <property type="project" value="TreeGrafter"/>
</dbReference>
<dbReference type="EMBL" id="KN840560">
    <property type="protein sequence ID" value="KIP04861.1"/>
    <property type="molecule type" value="Genomic_DNA"/>
</dbReference>
<comment type="similarity">
    <text evidence="2">Belongs to the histone deacetylase family. HD type 2 subfamily.</text>
</comment>
<evidence type="ECO:0000259" key="11">
    <source>
        <dbReference type="Pfam" id="PF00850"/>
    </source>
</evidence>
<keyword evidence="4" id="KW-0678">Repressor</keyword>
<dbReference type="HOGENOM" id="CLU_007727_4_3_1"/>
<evidence type="ECO:0000256" key="1">
    <source>
        <dbReference type="ARBA" id="ARBA00004123"/>
    </source>
</evidence>
<dbReference type="GO" id="GO:0000118">
    <property type="term" value="C:histone deacetylase complex"/>
    <property type="evidence" value="ECO:0007669"/>
    <property type="project" value="TreeGrafter"/>
</dbReference>
<dbReference type="InterPro" id="IPR000286">
    <property type="entry name" value="HDACs"/>
</dbReference>
<dbReference type="Gene3D" id="3.40.800.20">
    <property type="entry name" value="Histone deacetylase domain"/>
    <property type="match status" value="1"/>
</dbReference>
<feature type="domain" description="Histone deacetylase" evidence="11">
    <location>
        <begin position="67"/>
        <end position="216"/>
    </location>
</feature>
<feature type="domain" description="Arb2-like" evidence="12">
    <location>
        <begin position="435"/>
        <end position="680"/>
    </location>
</feature>
<dbReference type="GO" id="GO:0141221">
    <property type="term" value="F:histone deacetylase activity, hydrolytic mechanism"/>
    <property type="evidence" value="ECO:0007669"/>
    <property type="project" value="UniProtKB-EC"/>
</dbReference>
<evidence type="ECO:0000313" key="13">
    <source>
        <dbReference type="EMBL" id="KIP04861.1"/>
    </source>
</evidence>
<reference evidence="13 14" key="1">
    <citation type="journal article" date="2014" name="PLoS Genet.">
        <title>Analysis of the Phlebiopsis gigantea genome, transcriptome and secretome provides insight into its pioneer colonization strategies of wood.</title>
        <authorList>
            <person name="Hori C."/>
            <person name="Ishida T."/>
            <person name="Igarashi K."/>
            <person name="Samejima M."/>
            <person name="Suzuki H."/>
            <person name="Master E."/>
            <person name="Ferreira P."/>
            <person name="Ruiz-Duenas F.J."/>
            <person name="Held B."/>
            <person name="Canessa P."/>
            <person name="Larrondo L.F."/>
            <person name="Schmoll M."/>
            <person name="Druzhinina I.S."/>
            <person name="Kubicek C.P."/>
            <person name="Gaskell J.A."/>
            <person name="Kersten P."/>
            <person name="St John F."/>
            <person name="Glasner J."/>
            <person name="Sabat G."/>
            <person name="Splinter BonDurant S."/>
            <person name="Syed K."/>
            <person name="Yadav J."/>
            <person name="Mgbeahuruike A.C."/>
            <person name="Kovalchuk A."/>
            <person name="Asiegbu F.O."/>
            <person name="Lackner G."/>
            <person name="Hoffmeister D."/>
            <person name="Rencoret J."/>
            <person name="Gutierrez A."/>
            <person name="Sun H."/>
            <person name="Lindquist E."/>
            <person name="Barry K."/>
            <person name="Riley R."/>
            <person name="Grigoriev I.V."/>
            <person name="Henrissat B."/>
            <person name="Kues U."/>
            <person name="Berka R.M."/>
            <person name="Martinez A.T."/>
            <person name="Covert S.F."/>
            <person name="Blanchette R.A."/>
            <person name="Cullen D."/>
        </authorList>
    </citation>
    <scope>NUCLEOTIDE SEQUENCE [LARGE SCALE GENOMIC DNA]</scope>
    <source>
        <strain evidence="13 14">11061_1 CR5-6</strain>
    </source>
</reference>
<evidence type="ECO:0000256" key="2">
    <source>
        <dbReference type="ARBA" id="ARBA00007738"/>
    </source>
</evidence>
<dbReference type="InterPro" id="IPR037138">
    <property type="entry name" value="His_deacetylse_dom_sf"/>
</dbReference>
<dbReference type="AlphaFoldDB" id="A0A0C3RUU3"/>